<name>A3IJ09_9CHRO</name>
<keyword evidence="1" id="KW-1133">Transmembrane helix</keyword>
<evidence type="ECO:0000313" key="3">
    <source>
        <dbReference type="Proteomes" id="UP000003781"/>
    </source>
</evidence>
<evidence type="ECO:0000256" key="1">
    <source>
        <dbReference type="SAM" id="Phobius"/>
    </source>
</evidence>
<reference evidence="2 3" key="1">
    <citation type="submission" date="2007-03" db="EMBL/GenBank/DDBJ databases">
        <authorList>
            <person name="Stal L."/>
            <person name="Ferriera S."/>
            <person name="Johnson J."/>
            <person name="Kravitz S."/>
            <person name="Beeson K."/>
            <person name="Sutton G."/>
            <person name="Rogers Y.-H."/>
            <person name="Friedman R."/>
            <person name="Frazier M."/>
            <person name="Venter J.C."/>
        </authorList>
    </citation>
    <scope>NUCLEOTIDE SEQUENCE [LARGE SCALE GENOMIC DNA]</scope>
    <source>
        <strain evidence="2 3">CCY0110</strain>
    </source>
</reference>
<evidence type="ECO:0000313" key="2">
    <source>
        <dbReference type="EMBL" id="EAZ93791.1"/>
    </source>
</evidence>
<dbReference type="Proteomes" id="UP000003781">
    <property type="component" value="Unassembled WGS sequence"/>
</dbReference>
<accession>A3IJ09</accession>
<feature type="transmembrane region" description="Helical" evidence="1">
    <location>
        <begin position="12"/>
        <end position="31"/>
    </location>
</feature>
<comment type="caution">
    <text evidence="2">The sequence shown here is derived from an EMBL/GenBank/DDBJ whole genome shotgun (WGS) entry which is preliminary data.</text>
</comment>
<keyword evidence="1" id="KW-0472">Membrane</keyword>
<organism evidence="2 3">
    <name type="scientific">Crocosphaera chwakensis CCY0110</name>
    <dbReference type="NCBI Taxonomy" id="391612"/>
    <lineage>
        <taxon>Bacteria</taxon>
        <taxon>Bacillati</taxon>
        <taxon>Cyanobacteriota</taxon>
        <taxon>Cyanophyceae</taxon>
        <taxon>Oscillatoriophycideae</taxon>
        <taxon>Chroococcales</taxon>
        <taxon>Aphanothecaceae</taxon>
        <taxon>Crocosphaera</taxon>
        <taxon>Crocosphaera chwakensis</taxon>
    </lineage>
</organism>
<dbReference type="EMBL" id="AAXW01000002">
    <property type="protein sequence ID" value="EAZ93791.1"/>
    <property type="molecule type" value="Genomic_DNA"/>
</dbReference>
<proteinExistence type="predicted"/>
<gene>
    <name evidence="2" type="ORF">CY0110_18387</name>
</gene>
<keyword evidence="1" id="KW-0812">Transmembrane</keyword>
<keyword evidence="3" id="KW-1185">Reference proteome</keyword>
<dbReference type="AlphaFoldDB" id="A3IJ09"/>
<sequence length="39" mass="4426">MPFPLKILSERSLFLIYTAINFSIAIPKIALSNSIINIY</sequence>
<protein>
    <submittedName>
        <fullName evidence="2">Uncharacterized protein</fullName>
    </submittedName>
</protein>